<keyword evidence="2 6" id="KW-0285">Flavoprotein</keyword>
<evidence type="ECO:0000256" key="1">
    <source>
        <dbReference type="ARBA" id="ARBA00011738"/>
    </source>
</evidence>
<dbReference type="Pfam" id="PF07992">
    <property type="entry name" value="Pyr_redox_2"/>
    <property type="match status" value="1"/>
</dbReference>
<evidence type="ECO:0000256" key="4">
    <source>
        <dbReference type="ARBA" id="ARBA00022857"/>
    </source>
</evidence>
<sequence length="337" mass="36356">MEQEIYDIAVIGGGPVGMFTAFYASLRHVKTILVESLATLGGQVTALYPEKTILDVAGFSGIKGSAFIAELDKQLHLFPVDIKTETTVVNVEQTGELFTVTTDVGEPFQAKKVIITTGKGAFEPRKMQVEGVDELVGQGVHYFVTHKQDFANHHVAIAGGGDSAVDMATMLNQVTASTTIIHRRDNFRAMEQSVLALEQSTVIRETPKKITHIEKENNGQLKITLEQVKDSDSVSDILVDDLIINYGFISENKTIQGWAIQPEISGQVFKVDQAMQTSVPGIFAVGDASHYSGKSDLIAIGFGEAPHAVNAAIRQFDPLRGGPGHSSSMVLKDGTIS</sequence>
<feature type="domain" description="FAD/NAD(P)-binding" evidence="7">
    <location>
        <begin position="6"/>
        <end position="299"/>
    </location>
</feature>
<dbReference type="Gene3D" id="3.50.50.60">
    <property type="entry name" value="FAD/NAD(P)-binding domain"/>
    <property type="match status" value="2"/>
</dbReference>
<evidence type="ECO:0000313" key="9">
    <source>
        <dbReference type="Proteomes" id="UP000295756"/>
    </source>
</evidence>
<feature type="binding site" evidence="6">
    <location>
        <position position="43"/>
    </location>
    <ligand>
        <name>FAD</name>
        <dbReference type="ChEBI" id="CHEBI:57692"/>
    </ligand>
</feature>
<dbReference type="EC" id="1.18.1.2" evidence="6"/>
<proteinExistence type="inferred from homology"/>
<accession>A0ABX5SKK2</accession>
<reference evidence="8 9" key="1">
    <citation type="submission" date="2019-03" db="EMBL/GenBank/DDBJ databases">
        <title>Complete Genome Sequence of Leuconostoc kimchii strain NKJ218 Isolated from Homemade Kimchi.</title>
        <authorList>
            <person name="Jung J.Y."/>
            <person name="Jin H.M."/>
            <person name="Jung J.-W."/>
            <person name="Lee S.-Y."/>
            <person name="Ryu B.-G."/>
            <person name="Han S.-S."/>
            <person name="Kang H.K."/>
            <person name="Choi H.W."/>
            <person name="Chung E.J."/>
            <person name="Choi K.-M."/>
        </authorList>
    </citation>
    <scope>NUCLEOTIDE SEQUENCE [LARGE SCALE GENOMIC DNA]</scope>
    <source>
        <strain evidence="8 9">NKJ218</strain>
    </source>
</reference>
<organism evidence="8 9">
    <name type="scientific">Leuconostoc kimchii</name>
    <dbReference type="NCBI Taxonomy" id="136609"/>
    <lineage>
        <taxon>Bacteria</taxon>
        <taxon>Bacillati</taxon>
        <taxon>Bacillota</taxon>
        <taxon>Bacilli</taxon>
        <taxon>Lactobacillales</taxon>
        <taxon>Lactobacillaceae</taxon>
        <taxon>Leuconostoc</taxon>
    </lineage>
</organism>
<keyword evidence="3 6" id="KW-0274">FAD</keyword>
<comment type="similarity">
    <text evidence="6">Belongs to the ferredoxin--NADP reductase type 2 family.</text>
</comment>
<comment type="subunit">
    <text evidence="1 6">Homodimer.</text>
</comment>
<keyword evidence="5 6" id="KW-0560">Oxidoreductase</keyword>
<evidence type="ECO:0000313" key="8">
    <source>
        <dbReference type="EMBL" id="QBR47038.1"/>
    </source>
</evidence>
<dbReference type="PANTHER" id="PTHR48105">
    <property type="entry name" value="THIOREDOXIN REDUCTASE 1-RELATED-RELATED"/>
    <property type="match status" value="1"/>
</dbReference>
<feature type="binding site" evidence="6">
    <location>
        <position position="35"/>
    </location>
    <ligand>
        <name>FAD</name>
        <dbReference type="ChEBI" id="CHEBI:57692"/>
    </ligand>
</feature>
<feature type="binding site" evidence="6">
    <location>
        <position position="327"/>
    </location>
    <ligand>
        <name>FAD</name>
        <dbReference type="ChEBI" id="CHEBI:57692"/>
    </ligand>
</feature>
<dbReference type="PRINTS" id="PR00469">
    <property type="entry name" value="PNDRDTASEII"/>
</dbReference>
<evidence type="ECO:0000259" key="7">
    <source>
        <dbReference type="Pfam" id="PF07992"/>
    </source>
</evidence>
<dbReference type="HAMAP" id="MF_01685">
    <property type="entry name" value="FENR2"/>
    <property type="match status" value="1"/>
</dbReference>
<dbReference type="InterPro" id="IPR022890">
    <property type="entry name" value="Fd--NADP_Rdtase_type_2"/>
</dbReference>
<feature type="binding site" evidence="6">
    <location>
        <position position="122"/>
    </location>
    <ligand>
        <name>FAD</name>
        <dbReference type="ChEBI" id="CHEBI:57692"/>
    </ligand>
</feature>
<feature type="binding site" evidence="6">
    <location>
        <position position="88"/>
    </location>
    <ligand>
        <name>FAD</name>
        <dbReference type="ChEBI" id="CHEBI:57692"/>
    </ligand>
</feature>
<dbReference type="InterPro" id="IPR050097">
    <property type="entry name" value="Ferredoxin-NADP_redctase_2"/>
</dbReference>
<comment type="catalytic activity">
    <reaction evidence="6">
        <text>2 reduced [2Fe-2S]-[ferredoxin] + NADP(+) + H(+) = 2 oxidized [2Fe-2S]-[ferredoxin] + NADPH</text>
        <dbReference type="Rhea" id="RHEA:20125"/>
        <dbReference type="Rhea" id="RHEA-COMP:10000"/>
        <dbReference type="Rhea" id="RHEA-COMP:10001"/>
        <dbReference type="ChEBI" id="CHEBI:15378"/>
        <dbReference type="ChEBI" id="CHEBI:33737"/>
        <dbReference type="ChEBI" id="CHEBI:33738"/>
        <dbReference type="ChEBI" id="CHEBI:57783"/>
        <dbReference type="ChEBI" id="CHEBI:58349"/>
        <dbReference type="EC" id="1.18.1.2"/>
    </reaction>
</comment>
<dbReference type="InterPro" id="IPR023753">
    <property type="entry name" value="FAD/NAD-binding_dom"/>
</dbReference>
<comment type="caution">
    <text evidence="6">Lacks conserved residue(s) required for the propagation of feature annotation.</text>
</comment>
<keyword evidence="9" id="KW-1185">Reference proteome</keyword>
<protein>
    <recommendedName>
        <fullName evidence="6">Ferredoxin--NADP reductase</fullName>
        <shortName evidence="6">FNR</shortName>
        <shortName evidence="6">Fd-NADP(+) reductase</shortName>
        <ecNumber evidence="6">1.18.1.2</ecNumber>
    </recommendedName>
</protein>
<evidence type="ECO:0000256" key="3">
    <source>
        <dbReference type="ARBA" id="ARBA00022827"/>
    </source>
</evidence>
<evidence type="ECO:0000256" key="5">
    <source>
        <dbReference type="ARBA" id="ARBA00023002"/>
    </source>
</evidence>
<name>A0ABX5SKK2_9LACO</name>
<dbReference type="InterPro" id="IPR036188">
    <property type="entry name" value="FAD/NAD-bd_sf"/>
</dbReference>
<dbReference type="SUPFAM" id="SSF51905">
    <property type="entry name" value="FAD/NAD(P)-binding domain"/>
    <property type="match status" value="1"/>
</dbReference>
<feature type="binding site" evidence="6">
    <location>
        <position position="48"/>
    </location>
    <ligand>
        <name>FAD</name>
        <dbReference type="ChEBI" id="CHEBI:57692"/>
    </ligand>
</feature>
<evidence type="ECO:0000256" key="2">
    <source>
        <dbReference type="ARBA" id="ARBA00022630"/>
    </source>
</evidence>
<feature type="binding site" evidence="6">
    <location>
        <position position="287"/>
    </location>
    <ligand>
        <name>FAD</name>
        <dbReference type="ChEBI" id="CHEBI:57692"/>
    </ligand>
</feature>
<gene>
    <name evidence="8" type="ORF">EW139_02450</name>
</gene>
<keyword evidence="4 6" id="KW-0521">NADP</keyword>
<dbReference type="Proteomes" id="UP000295756">
    <property type="component" value="Chromosome"/>
</dbReference>
<dbReference type="EMBL" id="CP037939">
    <property type="protein sequence ID" value="QBR47038.1"/>
    <property type="molecule type" value="Genomic_DNA"/>
</dbReference>
<dbReference type="PRINTS" id="PR00368">
    <property type="entry name" value="FADPNR"/>
</dbReference>
<comment type="cofactor">
    <cofactor evidence="6">
        <name>FAD</name>
        <dbReference type="ChEBI" id="CHEBI:57692"/>
    </cofactor>
    <text evidence="6">Binds 1 FAD per subunit.</text>
</comment>
<dbReference type="RefSeq" id="WP_013103170.1">
    <property type="nucleotide sequence ID" value="NZ_CP037939.1"/>
</dbReference>
<evidence type="ECO:0000256" key="6">
    <source>
        <dbReference type="HAMAP-Rule" id="MF_01685"/>
    </source>
</evidence>